<gene>
    <name evidence="5" type="ORF">IAA66_08880</name>
</gene>
<accession>A0A9D1CJR6</accession>
<keyword evidence="3" id="KW-0067">ATP-binding</keyword>
<dbReference type="InterPro" id="IPR036451">
    <property type="entry name" value="CblAdoTrfase-like_sf"/>
</dbReference>
<evidence type="ECO:0000259" key="4">
    <source>
        <dbReference type="Pfam" id="PF01923"/>
    </source>
</evidence>
<dbReference type="InterPro" id="IPR009194">
    <property type="entry name" value="AdoTrfase_EutT"/>
</dbReference>
<dbReference type="InterPro" id="IPR016030">
    <property type="entry name" value="CblAdoTrfase-like"/>
</dbReference>
<reference evidence="5" key="2">
    <citation type="journal article" date="2021" name="PeerJ">
        <title>Extensive microbial diversity within the chicken gut microbiome revealed by metagenomics and culture.</title>
        <authorList>
            <person name="Gilroy R."/>
            <person name="Ravi A."/>
            <person name="Getino M."/>
            <person name="Pursley I."/>
            <person name="Horton D.L."/>
            <person name="Alikhan N.F."/>
            <person name="Baker D."/>
            <person name="Gharbi K."/>
            <person name="Hall N."/>
            <person name="Watson M."/>
            <person name="Adriaenssens E.M."/>
            <person name="Foster-Nyarko E."/>
            <person name="Jarju S."/>
            <person name="Secka A."/>
            <person name="Antonio M."/>
            <person name="Oren A."/>
            <person name="Chaudhuri R.R."/>
            <person name="La Ragione R."/>
            <person name="Hildebrand F."/>
            <person name="Pallen M.J."/>
        </authorList>
    </citation>
    <scope>NUCLEOTIDE SEQUENCE</scope>
    <source>
        <strain evidence="5">ChiHile30-977</strain>
    </source>
</reference>
<reference evidence="5" key="1">
    <citation type="submission" date="2020-10" db="EMBL/GenBank/DDBJ databases">
        <authorList>
            <person name="Gilroy R."/>
        </authorList>
    </citation>
    <scope>NUCLEOTIDE SEQUENCE</scope>
    <source>
        <strain evidence="5">ChiHile30-977</strain>
    </source>
</reference>
<evidence type="ECO:0000256" key="2">
    <source>
        <dbReference type="ARBA" id="ARBA00022741"/>
    </source>
</evidence>
<dbReference type="GO" id="GO:0005524">
    <property type="term" value="F:ATP binding"/>
    <property type="evidence" value="ECO:0007669"/>
    <property type="project" value="UniProtKB-KW"/>
</dbReference>
<sequence>MHYITERELRSRFASGVPEHFDVPPDARLTPAARQYLMDLRLYKIGERPKRPPEGKKPEHRTHLTGAELVSKAHPRIALRGKLDTLQSELLLCLLDAPCEVRAGLQDALELVRNVLACDVKGTPLPDWKLDGLTADEVRAASHRPQTFGYPGHILPAPEQGRLSLQMNRLRALTREAEVAAVTAFDHGDRLDRLDLVTALNRLSSFFYVLELRTAIREG</sequence>
<dbReference type="Proteomes" id="UP000886819">
    <property type="component" value="Unassembled WGS sequence"/>
</dbReference>
<organism evidence="5 6">
    <name type="scientific">Candidatus Avichristensenella intestinipullorum</name>
    <dbReference type="NCBI Taxonomy" id="2840693"/>
    <lineage>
        <taxon>Bacteria</taxon>
        <taxon>Bacillati</taxon>
        <taxon>Bacillota</taxon>
        <taxon>Clostridia</taxon>
        <taxon>Candidatus Avichristensenella</taxon>
    </lineage>
</organism>
<proteinExistence type="predicted"/>
<name>A0A9D1CJR6_9FIRM</name>
<evidence type="ECO:0000313" key="6">
    <source>
        <dbReference type="Proteomes" id="UP000886819"/>
    </source>
</evidence>
<keyword evidence="1" id="KW-0808">Transferase</keyword>
<dbReference type="GO" id="GO:0006580">
    <property type="term" value="P:ethanolamine metabolic process"/>
    <property type="evidence" value="ECO:0007669"/>
    <property type="project" value="InterPro"/>
</dbReference>
<dbReference type="Pfam" id="PF01923">
    <property type="entry name" value="Cob_adeno_trans"/>
    <property type="match status" value="1"/>
</dbReference>
<dbReference type="GO" id="GO:0009236">
    <property type="term" value="P:cobalamin biosynthetic process"/>
    <property type="evidence" value="ECO:0007669"/>
    <property type="project" value="InterPro"/>
</dbReference>
<comment type="caution">
    <text evidence="5">The sequence shown here is derived from an EMBL/GenBank/DDBJ whole genome shotgun (WGS) entry which is preliminary data.</text>
</comment>
<evidence type="ECO:0000256" key="1">
    <source>
        <dbReference type="ARBA" id="ARBA00022679"/>
    </source>
</evidence>
<feature type="domain" description="Cobalamin adenosyltransferase-like" evidence="4">
    <location>
        <begin position="57"/>
        <end position="211"/>
    </location>
</feature>
<evidence type="ECO:0000313" key="5">
    <source>
        <dbReference type="EMBL" id="HIQ63678.1"/>
    </source>
</evidence>
<keyword evidence="2" id="KW-0547">Nucleotide-binding</keyword>
<protein>
    <recommendedName>
        <fullName evidence="4">Cobalamin adenosyltransferase-like domain-containing protein</fullName>
    </recommendedName>
</protein>
<dbReference type="SUPFAM" id="SSF89028">
    <property type="entry name" value="Cobalamin adenosyltransferase-like"/>
    <property type="match status" value="1"/>
</dbReference>
<dbReference type="EMBL" id="DVFI01000121">
    <property type="protein sequence ID" value="HIQ63678.1"/>
    <property type="molecule type" value="Genomic_DNA"/>
</dbReference>
<dbReference type="AlphaFoldDB" id="A0A9D1CJR6"/>
<dbReference type="Gene3D" id="1.20.1200.10">
    <property type="entry name" value="Cobalamin adenosyltransferase-like"/>
    <property type="match status" value="1"/>
</dbReference>
<evidence type="ECO:0000256" key="3">
    <source>
        <dbReference type="ARBA" id="ARBA00022840"/>
    </source>
</evidence>
<dbReference type="PIRSF" id="PIRSF012294">
    <property type="entry name" value="ATR_EutT"/>
    <property type="match status" value="1"/>
</dbReference>
<dbReference type="GO" id="GO:0008817">
    <property type="term" value="F:corrinoid adenosyltransferase activity"/>
    <property type="evidence" value="ECO:0007669"/>
    <property type="project" value="InterPro"/>
</dbReference>